<dbReference type="PANTHER" id="PTHR19288:SF90">
    <property type="entry name" value="OS08G0542600 PROTEIN"/>
    <property type="match status" value="1"/>
</dbReference>
<organism evidence="1 2">
    <name type="scientific">Roseibium album</name>
    <dbReference type="NCBI Taxonomy" id="311410"/>
    <lineage>
        <taxon>Bacteria</taxon>
        <taxon>Pseudomonadati</taxon>
        <taxon>Pseudomonadota</taxon>
        <taxon>Alphaproteobacteria</taxon>
        <taxon>Hyphomicrobiales</taxon>
        <taxon>Stappiaceae</taxon>
        <taxon>Roseibium</taxon>
    </lineage>
</organism>
<dbReference type="EMBL" id="CXWC01000011">
    <property type="protein sequence ID" value="CTQ73598.1"/>
    <property type="molecule type" value="Genomic_DNA"/>
</dbReference>
<name>A0A0M6ZGR0_9HYPH</name>
<accession>A0A0M6ZGR0</accession>
<dbReference type="Proteomes" id="UP000049983">
    <property type="component" value="Unassembled WGS sequence"/>
</dbReference>
<dbReference type="GO" id="GO:0008253">
    <property type="term" value="F:5'-nucleotidase activity"/>
    <property type="evidence" value="ECO:0007669"/>
    <property type="project" value="UniProtKB-EC"/>
</dbReference>
<dbReference type="SUPFAM" id="SSF56784">
    <property type="entry name" value="HAD-like"/>
    <property type="match status" value="1"/>
</dbReference>
<dbReference type="InterPro" id="IPR006357">
    <property type="entry name" value="HAD-SF_hydro_IIA"/>
</dbReference>
<dbReference type="InterPro" id="IPR036412">
    <property type="entry name" value="HAD-like_sf"/>
</dbReference>
<dbReference type="Gene3D" id="3.40.50.1000">
    <property type="entry name" value="HAD superfamily/HAD-like"/>
    <property type="match status" value="2"/>
</dbReference>
<keyword evidence="1" id="KW-0378">Hydrolase</keyword>
<dbReference type="InterPro" id="IPR006356">
    <property type="entry name" value="HAD-SF_hydro_IIA_hyp3"/>
</dbReference>
<reference evidence="2" key="1">
    <citation type="submission" date="2015-07" db="EMBL/GenBank/DDBJ databases">
        <authorList>
            <person name="Rodrigo-Torres Lidia"/>
            <person name="Arahal R.David."/>
        </authorList>
    </citation>
    <scope>NUCLEOTIDE SEQUENCE [LARGE SCALE GENOMIC DNA]</scope>
    <source>
        <strain evidence="2">CECT 5096</strain>
    </source>
</reference>
<dbReference type="NCBIfam" id="TIGR01459">
    <property type="entry name" value="HAD-SF-IIA-hyp4"/>
    <property type="match status" value="1"/>
</dbReference>
<sequence>MNKFSVSNSAAAGSVHAGVDLIAPHFDAFIVDVWGVVCDGVSAFPAAVDALRNLRAIGPVALLSNTARRSHALARHLTGLGIDVDCYDVLLTAGEACHLALKSGRWRAEGQTGDGGVLYIGPDRDRTILAQSGVQECRSLTEATAIVCTGMLETLNSVEAHDRLLVEWLKRDLPFICANPDRIVRIGAKTVPCAGALAERYQYLGGRVLQFGKPEPAIYHACINKLQQLRPSLTRARILAIGDGLETDIAGANRQGLNSVLVKTGIHGLQETEGLVERKYAESPPVPNYVATALDW</sequence>
<dbReference type="InterPro" id="IPR023214">
    <property type="entry name" value="HAD_sf"/>
</dbReference>
<gene>
    <name evidence="1" type="primary">nagD</name>
    <name evidence="1" type="ORF">LA5096_03722</name>
</gene>
<proteinExistence type="predicted"/>
<dbReference type="Pfam" id="PF13344">
    <property type="entry name" value="Hydrolase_6"/>
    <property type="match status" value="1"/>
</dbReference>
<dbReference type="PANTHER" id="PTHR19288">
    <property type="entry name" value="4-NITROPHENYLPHOSPHATASE-RELATED"/>
    <property type="match status" value="1"/>
</dbReference>
<evidence type="ECO:0000313" key="1">
    <source>
        <dbReference type="EMBL" id="CTQ73598.1"/>
    </source>
</evidence>
<dbReference type="AlphaFoldDB" id="A0A0M6ZGR0"/>
<dbReference type="OrthoDB" id="9791073at2"/>
<dbReference type="STRING" id="311410.LA5095_00582"/>
<dbReference type="EC" id="3.1.3.5" evidence="1"/>
<dbReference type="GO" id="GO:0005737">
    <property type="term" value="C:cytoplasm"/>
    <property type="evidence" value="ECO:0007669"/>
    <property type="project" value="TreeGrafter"/>
</dbReference>
<dbReference type="Pfam" id="PF13242">
    <property type="entry name" value="Hydrolase_like"/>
    <property type="match status" value="1"/>
</dbReference>
<protein>
    <submittedName>
        <fullName evidence="1">Ribonucleotide monophosphatase NagD</fullName>
        <ecNumber evidence="1">3.1.3.5</ecNumber>
    </submittedName>
</protein>
<dbReference type="GeneID" id="97671057"/>
<keyword evidence="2" id="KW-1185">Reference proteome</keyword>
<dbReference type="RefSeq" id="WP_055111756.1">
    <property type="nucleotide sequence ID" value="NZ_CXWA01000005.1"/>
</dbReference>
<evidence type="ECO:0000313" key="2">
    <source>
        <dbReference type="Proteomes" id="UP000049983"/>
    </source>
</evidence>
<dbReference type="NCBIfam" id="TIGR01460">
    <property type="entry name" value="HAD-SF-IIA"/>
    <property type="match status" value="1"/>
</dbReference>